<dbReference type="RefSeq" id="WP_077099600.1">
    <property type="nucleotide sequence ID" value="NZ_LT717700.1"/>
</dbReference>
<dbReference type="AlphaFoldDB" id="A0A2U3NBL3"/>
<evidence type="ECO:0000313" key="4">
    <source>
        <dbReference type="Proteomes" id="UP000241595"/>
    </source>
</evidence>
<dbReference type="OrthoDB" id="4753186at2"/>
<dbReference type="EMBL" id="FTRV01000011">
    <property type="protein sequence ID" value="SPM28880.1"/>
    <property type="molecule type" value="Genomic_DNA"/>
</dbReference>
<name>A0A2U3NBL3_9MYCO</name>
<dbReference type="Gene3D" id="1.10.287.850">
    <property type="entry name" value="HP0062-like domain"/>
    <property type="match status" value="1"/>
</dbReference>
<reference evidence="3 4" key="1">
    <citation type="submission" date="2017-01" db="EMBL/GenBank/DDBJ databases">
        <authorList>
            <consortium name="Urmite Genomes"/>
        </authorList>
    </citation>
    <scope>NUCLEOTIDE SEQUENCE [LARGE SCALE GENOMIC DNA]</scope>
    <source>
        <strain evidence="3 4">AB308</strain>
    </source>
</reference>
<dbReference type="InterPro" id="IPR038332">
    <property type="entry name" value="PPE_sf"/>
</dbReference>
<evidence type="ECO:0000313" key="3">
    <source>
        <dbReference type="EMBL" id="SPM28880.1"/>
    </source>
</evidence>
<accession>A0A2U3NBL3</accession>
<evidence type="ECO:0000259" key="2">
    <source>
        <dbReference type="Pfam" id="PF00934"/>
    </source>
</evidence>
<proteinExistence type="predicted"/>
<sequence length="262" mass="24097">MSFVFATPEYLSGAASDLANIASAISSANAAALTPTSGVLAAGADEVSATIAALFGAHAEVYQALSAQAAMFHQQFVELMSGGAAQYALAEATNASPLQTVEQAALGAVGTPSQAAAAAVPAGNGVSPSLAVAPSGPGVLGAGGSGVAGQLISAVGPASAAAGSGESFGMGGAGFTGSLVAGQNLGAVPAAAATGGPAASSGVIGASEGVAAAEEVGLDGYAGTPLPATMPAAAPAGSSAAVRPATPAYSPAAAAPAESSEE</sequence>
<dbReference type="InterPro" id="IPR000084">
    <property type="entry name" value="PE-PGRS_N"/>
</dbReference>
<dbReference type="Proteomes" id="UP000241595">
    <property type="component" value="Unassembled WGS sequence"/>
</dbReference>
<feature type="domain" description="PE" evidence="2">
    <location>
        <begin position="4"/>
        <end position="94"/>
    </location>
</feature>
<dbReference type="SUPFAM" id="SSF140459">
    <property type="entry name" value="PE/PPE dimer-like"/>
    <property type="match status" value="1"/>
</dbReference>
<dbReference type="Pfam" id="PF00934">
    <property type="entry name" value="PE"/>
    <property type="match status" value="1"/>
</dbReference>
<feature type="region of interest" description="Disordered" evidence="1">
    <location>
        <begin position="223"/>
        <end position="262"/>
    </location>
</feature>
<organism evidence="3 4">
    <name type="scientific">Mycobacterium terramassiliense</name>
    <dbReference type="NCBI Taxonomy" id="1841859"/>
    <lineage>
        <taxon>Bacteria</taxon>
        <taxon>Bacillati</taxon>
        <taxon>Actinomycetota</taxon>
        <taxon>Actinomycetes</taxon>
        <taxon>Mycobacteriales</taxon>
        <taxon>Mycobacteriaceae</taxon>
        <taxon>Mycobacterium</taxon>
    </lineage>
</organism>
<evidence type="ECO:0000256" key="1">
    <source>
        <dbReference type="SAM" id="MobiDB-lite"/>
    </source>
</evidence>
<keyword evidence="4" id="KW-1185">Reference proteome</keyword>
<dbReference type="STRING" id="1841859.GCA_900157385_02363"/>
<gene>
    <name evidence="3" type="ORF">MTAB308_2367</name>
</gene>
<protein>
    <submittedName>
        <fullName evidence="3">Mycobacterium terramassiliense ORFan</fullName>
    </submittedName>
</protein>